<dbReference type="OrthoDB" id="10690458at2759"/>
<evidence type="ECO:0000313" key="3">
    <source>
        <dbReference type="EMBL" id="KIM25194.1"/>
    </source>
</evidence>
<dbReference type="AlphaFoldDB" id="A0A0C3AZ06"/>
<feature type="region of interest" description="Disordered" evidence="2">
    <location>
        <begin position="147"/>
        <end position="422"/>
    </location>
</feature>
<gene>
    <name evidence="3" type="ORF">M408DRAFT_331301</name>
</gene>
<feature type="compositionally biased region" description="Polar residues" evidence="2">
    <location>
        <begin position="211"/>
        <end position="313"/>
    </location>
</feature>
<accession>A0A0C3AZ06</accession>
<dbReference type="EMBL" id="KN824316">
    <property type="protein sequence ID" value="KIM25194.1"/>
    <property type="molecule type" value="Genomic_DNA"/>
</dbReference>
<evidence type="ECO:0000313" key="4">
    <source>
        <dbReference type="Proteomes" id="UP000054097"/>
    </source>
</evidence>
<feature type="compositionally biased region" description="Polar residues" evidence="2">
    <location>
        <begin position="630"/>
        <end position="645"/>
    </location>
</feature>
<feature type="compositionally biased region" description="Polar residues" evidence="2">
    <location>
        <begin position="690"/>
        <end position="708"/>
    </location>
</feature>
<keyword evidence="4" id="KW-1185">Reference proteome</keyword>
<dbReference type="HOGENOM" id="CLU_354179_0_0_1"/>
<feature type="region of interest" description="Disordered" evidence="2">
    <location>
        <begin position="537"/>
        <end position="611"/>
    </location>
</feature>
<name>A0A0C3AZ06_SERVB</name>
<evidence type="ECO:0000256" key="2">
    <source>
        <dbReference type="SAM" id="MobiDB-lite"/>
    </source>
</evidence>
<feature type="compositionally biased region" description="Polar residues" evidence="2">
    <location>
        <begin position="344"/>
        <end position="362"/>
    </location>
</feature>
<feature type="region of interest" description="Disordered" evidence="2">
    <location>
        <begin position="625"/>
        <end position="715"/>
    </location>
</feature>
<organism evidence="3 4">
    <name type="scientific">Serendipita vermifera MAFF 305830</name>
    <dbReference type="NCBI Taxonomy" id="933852"/>
    <lineage>
        <taxon>Eukaryota</taxon>
        <taxon>Fungi</taxon>
        <taxon>Dikarya</taxon>
        <taxon>Basidiomycota</taxon>
        <taxon>Agaricomycotina</taxon>
        <taxon>Agaricomycetes</taxon>
        <taxon>Sebacinales</taxon>
        <taxon>Serendipitaceae</taxon>
        <taxon>Serendipita</taxon>
    </lineage>
</organism>
<reference evidence="3 4" key="1">
    <citation type="submission" date="2014-04" db="EMBL/GenBank/DDBJ databases">
        <authorList>
            <consortium name="DOE Joint Genome Institute"/>
            <person name="Kuo A."/>
            <person name="Zuccaro A."/>
            <person name="Kohler A."/>
            <person name="Nagy L.G."/>
            <person name="Floudas D."/>
            <person name="Copeland A."/>
            <person name="Barry K.W."/>
            <person name="Cichocki N."/>
            <person name="Veneault-Fourrey C."/>
            <person name="LaButti K."/>
            <person name="Lindquist E.A."/>
            <person name="Lipzen A."/>
            <person name="Lundell T."/>
            <person name="Morin E."/>
            <person name="Murat C."/>
            <person name="Sun H."/>
            <person name="Tunlid A."/>
            <person name="Henrissat B."/>
            <person name="Grigoriev I.V."/>
            <person name="Hibbett D.S."/>
            <person name="Martin F."/>
            <person name="Nordberg H.P."/>
            <person name="Cantor M.N."/>
            <person name="Hua S.X."/>
        </authorList>
    </citation>
    <scope>NUCLEOTIDE SEQUENCE [LARGE SCALE GENOMIC DNA]</scope>
    <source>
        <strain evidence="3 4">MAFF 305830</strain>
    </source>
</reference>
<sequence>MDAQGPSNDIPIHIDPNAWQVVLRDGVPTLVPRRYTEQPTQAALVHVNSLQNGNNVVEGNRLISQQAYEQGLALDFSNHNTPLTDEQHKFLADKLQSLRGTITQLERKIDDRRKLTMNMETQAQQLQNAYNGIPGFYNEAQHVASGVPGQGEPLSGRSYQPGMRVLPGQPVATAFTSAAPSRSHQAAPNLASGSIQPLQTSATGHIDQRRQVNQQPRQSYHASQPTNVQPGHHSQSSMSRTSTNFASQIQSVPPLQSPISPSFQTHIDASRAQRNPTYNHPHPSTTGSTSIRQARIASASTQNTSQRPSQPNTFVPYAPRTAYPSQQPPKTNPRASEGVPAANGQAQSSQFRPYGNSMNPATSAPPVKGQQPASGHRPHPVTGSTTAPNFVPPMRPSGNATVPAPLSRPPPEPLVPTTSPVKEEVGEISLSQAILQMYGKRKEMDSAGTPEPASKRRAVDAINNGQNNTVDGQGLGEQVLQPMEAAGSSNAQGPKAQAPKIVIAEPDVYPNVPNPALQLGHISEDTSVPFARLEDMEAESTPKAIPHISPVSSTQEHQHSDPRGDFPLVEMLSDDPNVPDTSRSPSAARLSSVVRSDAPEPVQSAASDIVHEEEAEVENVIMAEADASERQSTPVLGPGSTTSPRPVSPSAPAKGVDSRPTRQEEDEMLRSPSIPLFQPVGAGEEEATSKSRSSSVPLFLPISSSPSGDEQVPVVQSAKGKAELANGAVYPRRRFLGVNVPFIPGLSRRRKNKKPALKTSRRHRALTAESSTSEDELNAFLPGADPILDDNGE</sequence>
<proteinExistence type="predicted"/>
<dbReference type="Proteomes" id="UP000054097">
    <property type="component" value="Unassembled WGS sequence"/>
</dbReference>
<feature type="compositionally biased region" description="Polar residues" evidence="2">
    <location>
        <begin position="174"/>
        <end position="203"/>
    </location>
</feature>
<feature type="coiled-coil region" evidence="1">
    <location>
        <begin position="88"/>
        <end position="115"/>
    </location>
</feature>
<reference evidence="4" key="2">
    <citation type="submission" date="2015-01" db="EMBL/GenBank/DDBJ databases">
        <title>Evolutionary Origins and Diversification of the Mycorrhizal Mutualists.</title>
        <authorList>
            <consortium name="DOE Joint Genome Institute"/>
            <consortium name="Mycorrhizal Genomics Consortium"/>
            <person name="Kohler A."/>
            <person name="Kuo A."/>
            <person name="Nagy L.G."/>
            <person name="Floudas D."/>
            <person name="Copeland A."/>
            <person name="Barry K.W."/>
            <person name="Cichocki N."/>
            <person name="Veneault-Fourrey C."/>
            <person name="LaButti K."/>
            <person name="Lindquist E.A."/>
            <person name="Lipzen A."/>
            <person name="Lundell T."/>
            <person name="Morin E."/>
            <person name="Murat C."/>
            <person name="Riley R."/>
            <person name="Ohm R."/>
            <person name="Sun H."/>
            <person name="Tunlid A."/>
            <person name="Henrissat B."/>
            <person name="Grigoriev I.V."/>
            <person name="Hibbett D.S."/>
            <person name="Martin F."/>
        </authorList>
    </citation>
    <scope>NUCLEOTIDE SEQUENCE [LARGE SCALE GENOMIC DNA]</scope>
    <source>
        <strain evidence="4">MAFF 305830</strain>
    </source>
</reference>
<protein>
    <submittedName>
        <fullName evidence="3">Uncharacterized protein</fullName>
    </submittedName>
</protein>
<feature type="region of interest" description="Disordered" evidence="2">
    <location>
        <begin position="747"/>
        <end position="793"/>
    </location>
</feature>
<keyword evidence="1" id="KW-0175">Coiled coil</keyword>
<feature type="compositionally biased region" description="Basic residues" evidence="2">
    <location>
        <begin position="747"/>
        <end position="765"/>
    </location>
</feature>
<evidence type="ECO:0000256" key="1">
    <source>
        <dbReference type="SAM" id="Coils"/>
    </source>
</evidence>